<proteinExistence type="predicted"/>
<keyword evidence="3" id="KW-1185">Reference proteome</keyword>
<evidence type="ECO:0000313" key="3">
    <source>
        <dbReference type="Proteomes" id="UP001595880"/>
    </source>
</evidence>
<dbReference type="RefSeq" id="WP_390199449.1">
    <property type="nucleotide sequence ID" value="NZ_JBHSDV010000003.1"/>
</dbReference>
<name>A0ABV8VWT4_9BACI</name>
<feature type="transmembrane region" description="Helical" evidence="1">
    <location>
        <begin position="112"/>
        <end position="134"/>
    </location>
</feature>
<comment type="caution">
    <text evidence="2">The sequence shown here is derived from an EMBL/GenBank/DDBJ whole genome shotgun (WGS) entry which is preliminary data.</text>
</comment>
<gene>
    <name evidence="2" type="ORF">ACFOZ1_11580</name>
</gene>
<evidence type="ECO:0000313" key="2">
    <source>
        <dbReference type="EMBL" id="MFC4388440.1"/>
    </source>
</evidence>
<reference evidence="3" key="1">
    <citation type="journal article" date="2019" name="Int. J. Syst. Evol. Microbiol.">
        <title>The Global Catalogue of Microorganisms (GCM) 10K type strain sequencing project: providing services to taxonomists for standard genome sequencing and annotation.</title>
        <authorList>
            <consortium name="The Broad Institute Genomics Platform"/>
            <consortium name="The Broad Institute Genome Sequencing Center for Infectious Disease"/>
            <person name="Wu L."/>
            <person name="Ma J."/>
        </authorList>
    </citation>
    <scope>NUCLEOTIDE SEQUENCE [LARGE SCALE GENOMIC DNA]</scope>
    <source>
        <strain evidence="3">KACC 14058</strain>
    </source>
</reference>
<evidence type="ECO:0000256" key="1">
    <source>
        <dbReference type="SAM" id="Phobius"/>
    </source>
</evidence>
<keyword evidence="1" id="KW-0812">Transmembrane</keyword>
<accession>A0ABV8VWT4</accession>
<dbReference type="Proteomes" id="UP001595880">
    <property type="component" value="Unassembled WGS sequence"/>
</dbReference>
<dbReference type="EMBL" id="JBHSDV010000003">
    <property type="protein sequence ID" value="MFC4388440.1"/>
    <property type="molecule type" value="Genomic_DNA"/>
</dbReference>
<sequence>MSTSNKKQKIVTIIVITALILIGFGLLWGIYFFGLVGLFNLLGIHYDSFYSLALFVINIFLVGIFIELFFKMVYLFSLPFIRTKHFQFLFRLSIESIANWFTFYIVDSYMQSIFLSLQMEWSLALLLALLEIMFDEDQKKTK</sequence>
<dbReference type="InterPro" id="IPR025912">
    <property type="entry name" value="YrvL"/>
</dbReference>
<protein>
    <submittedName>
        <fullName evidence="2">YrvL family regulatory protein</fullName>
    </submittedName>
</protein>
<organism evidence="2 3">
    <name type="scientific">Gracilibacillus marinus</name>
    <dbReference type="NCBI Taxonomy" id="630535"/>
    <lineage>
        <taxon>Bacteria</taxon>
        <taxon>Bacillati</taxon>
        <taxon>Bacillota</taxon>
        <taxon>Bacilli</taxon>
        <taxon>Bacillales</taxon>
        <taxon>Bacillaceae</taxon>
        <taxon>Gracilibacillus</taxon>
    </lineage>
</organism>
<feature type="transmembrane region" description="Helical" evidence="1">
    <location>
        <begin position="53"/>
        <end position="76"/>
    </location>
</feature>
<keyword evidence="1" id="KW-0472">Membrane</keyword>
<dbReference type="Pfam" id="PF14184">
    <property type="entry name" value="YrvL"/>
    <property type="match status" value="1"/>
</dbReference>
<keyword evidence="1" id="KW-1133">Transmembrane helix</keyword>
<feature type="transmembrane region" description="Helical" evidence="1">
    <location>
        <begin position="12"/>
        <end position="33"/>
    </location>
</feature>